<dbReference type="EMBL" id="CM047902">
    <property type="protein sequence ID" value="KAJ0095064.1"/>
    <property type="molecule type" value="Genomic_DNA"/>
</dbReference>
<reference evidence="2" key="1">
    <citation type="journal article" date="2023" name="G3 (Bethesda)">
        <title>Genome assembly and association tests identify interacting loci associated with vigor, precocity, and sex in interspecific pistachio rootstocks.</title>
        <authorList>
            <person name="Palmer W."/>
            <person name="Jacygrad E."/>
            <person name="Sagayaradj S."/>
            <person name="Cavanaugh K."/>
            <person name="Han R."/>
            <person name="Bertier L."/>
            <person name="Beede B."/>
            <person name="Kafkas S."/>
            <person name="Golino D."/>
            <person name="Preece J."/>
            <person name="Michelmore R."/>
        </authorList>
    </citation>
    <scope>NUCLEOTIDE SEQUENCE [LARGE SCALE GENOMIC DNA]</scope>
</reference>
<keyword evidence="2" id="KW-1185">Reference proteome</keyword>
<evidence type="ECO:0000313" key="2">
    <source>
        <dbReference type="Proteomes" id="UP001164250"/>
    </source>
</evidence>
<evidence type="ECO:0000313" key="1">
    <source>
        <dbReference type="EMBL" id="KAJ0095064.1"/>
    </source>
</evidence>
<gene>
    <name evidence="1" type="ORF">Patl1_15281</name>
</gene>
<sequence length="914" mass="100965">MASLALKKNYRCEPILRQFYGGGPLVVSSDGSFMVCSCGDSINIVDSSNASIKSTIEADSDTITALALSPNDKLLFSSGHSRQIKVWDLSTLKCLRTWKGHDGPMIGMACHASGGLLATAGADRKVLVWDVDGGFCTHYFKGHKGVVNSVMFHPETSKSLLFSASDDTTVRVWDLLGKKCVATLEKHFSTVTSIAISEDGWTLLSAGRDKARLKLCLCDLSCYFVWIVVVNLWDLHDYSCKMTVPTFEVVEAVCIIHSGTLFSSFLDSYNKTTKKKRSGSLEIYFITVGERGVVRVWNSDSAICLYEQKSSDVTVSSDTDETKRGFTTAILLPLDQGLLCVTADQQFLFYTPVELRESKSELVLSKRLVGYNEEILDIKFLGDEEKYVAVATNLEQVQVYDLATMSCSYVLAGHSEIVLCLDTCISSSGKTLIVTGSKDNSVRLWESESRRCIGVGSGHMGAVGAVAFSKKLCNFFVSGSSDHTIKVWSLDGLSDDAEQPINLKAKAVVAAHSKDINSLAVAPNDSLVCSGSQDRTACVWRLPDLVSVVTLRGHKRGIWSVEFSPVDQAVITASADKTIKMWSILDGSCLKTFEGHTSSVLRASFLTRGAQIVSCGADGLVKLWMVRTSECIATYDKHEDKVWALAVGKKTEVFATGGSDALVNLWHDSTALDKEEAFRKEEEGVLRGQELENAVLDADYSKAVQIAFELRRPHKLFELFSSLCRKREAEHQIEKALQALGKEEFCLLLEYVREWNAKPKLCHVAQFILFRLFNILSPTEIIEDMLHSWSLRLHHVAIKGISELLEGLIPYTQRHFSRIDRLVRSTFLLDYILTGMSVIEPDIVARELKPKSSAHSDVKDTDHVVLEGNIDEEQTESKLKSASKKRKSNKPRESSSKKVKGSYNTKSGAISLQA</sequence>
<proteinExistence type="predicted"/>
<organism evidence="1 2">
    <name type="scientific">Pistacia atlantica</name>
    <dbReference type="NCBI Taxonomy" id="434234"/>
    <lineage>
        <taxon>Eukaryota</taxon>
        <taxon>Viridiplantae</taxon>
        <taxon>Streptophyta</taxon>
        <taxon>Embryophyta</taxon>
        <taxon>Tracheophyta</taxon>
        <taxon>Spermatophyta</taxon>
        <taxon>Magnoliopsida</taxon>
        <taxon>eudicotyledons</taxon>
        <taxon>Gunneridae</taxon>
        <taxon>Pentapetalae</taxon>
        <taxon>rosids</taxon>
        <taxon>malvids</taxon>
        <taxon>Sapindales</taxon>
        <taxon>Anacardiaceae</taxon>
        <taxon>Pistacia</taxon>
    </lineage>
</organism>
<name>A0ACC1B7X9_9ROSI</name>
<protein>
    <submittedName>
        <fullName evidence="1">Uncharacterized protein</fullName>
    </submittedName>
</protein>
<dbReference type="Proteomes" id="UP001164250">
    <property type="component" value="Chromosome 6"/>
</dbReference>
<accession>A0ACC1B7X9</accession>
<comment type="caution">
    <text evidence="1">The sequence shown here is derived from an EMBL/GenBank/DDBJ whole genome shotgun (WGS) entry which is preliminary data.</text>
</comment>